<feature type="transmembrane region" description="Helical" evidence="6">
    <location>
        <begin position="34"/>
        <end position="56"/>
    </location>
</feature>
<gene>
    <name evidence="7" type="ORF">ZIOFF_004533</name>
</gene>
<dbReference type="Proteomes" id="UP000734854">
    <property type="component" value="Unassembled WGS sequence"/>
</dbReference>
<dbReference type="EMBL" id="JACMSC010000002">
    <property type="protein sequence ID" value="KAG6530775.1"/>
    <property type="molecule type" value="Genomic_DNA"/>
</dbReference>
<dbReference type="Pfam" id="PF05055">
    <property type="entry name" value="DUF677"/>
    <property type="match status" value="1"/>
</dbReference>
<dbReference type="PANTHER" id="PTHR31113">
    <property type="entry name" value="UPF0496 PROTEIN 3-RELATED"/>
    <property type="match status" value="1"/>
</dbReference>
<evidence type="ECO:0000256" key="1">
    <source>
        <dbReference type="ARBA" id="ARBA00004370"/>
    </source>
</evidence>
<evidence type="ECO:0000313" key="8">
    <source>
        <dbReference type="Proteomes" id="UP000734854"/>
    </source>
</evidence>
<reference evidence="7 8" key="1">
    <citation type="submission" date="2020-08" db="EMBL/GenBank/DDBJ databases">
        <title>Plant Genome Project.</title>
        <authorList>
            <person name="Zhang R.-G."/>
        </authorList>
    </citation>
    <scope>NUCLEOTIDE SEQUENCE [LARGE SCALE GENOMIC DNA]</scope>
    <source>
        <tissue evidence="7">Rhizome</tissue>
    </source>
</reference>
<comment type="subcellular location">
    <subcellularLocation>
        <location evidence="1">Membrane</location>
    </subcellularLocation>
</comment>
<comment type="similarity">
    <text evidence="2">Belongs to the UPF0496 family.</text>
</comment>
<keyword evidence="8" id="KW-1185">Reference proteome</keyword>
<keyword evidence="5 6" id="KW-0472">Membrane</keyword>
<proteinExistence type="inferred from homology"/>
<evidence type="ECO:0000256" key="3">
    <source>
        <dbReference type="ARBA" id="ARBA00022692"/>
    </source>
</evidence>
<evidence type="ECO:0000256" key="2">
    <source>
        <dbReference type="ARBA" id="ARBA00009074"/>
    </source>
</evidence>
<evidence type="ECO:0000313" key="7">
    <source>
        <dbReference type="EMBL" id="KAG6530775.1"/>
    </source>
</evidence>
<evidence type="ECO:0000256" key="5">
    <source>
        <dbReference type="ARBA" id="ARBA00023136"/>
    </source>
</evidence>
<keyword evidence="4 6" id="KW-1133">Transmembrane helix</keyword>
<name>A0A8J5I8G6_ZINOF</name>
<dbReference type="InterPro" id="IPR007749">
    <property type="entry name" value="DUF677"/>
</dbReference>
<dbReference type="PANTHER" id="PTHR31113:SF3">
    <property type="entry name" value="UPF0496 PROTEIN 1"/>
    <property type="match status" value="1"/>
</dbReference>
<dbReference type="GO" id="GO:0016020">
    <property type="term" value="C:membrane"/>
    <property type="evidence" value="ECO:0007669"/>
    <property type="project" value="UniProtKB-SubCell"/>
</dbReference>
<evidence type="ECO:0000256" key="6">
    <source>
        <dbReference type="SAM" id="Phobius"/>
    </source>
</evidence>
<feature type="transmembrane region" description="Helical" evidence="6">
    <location>
        <begin position="299"/>
        <end position="321"/>
    </location>
</feature>
<feature type="transmembrane region" description="Helical" evidence="6">
    <location>
        <begin position="327"/>
        <end position="345"/>
    </location>
</feature>
<evidence type="ECO:0000256" key="4">
    <source>
        <dbReference type="ARBA" id="ARBA00022989"/>
    </source>
</evidence>
<dbReference type="AlphaFoldDB" id="A0A8J5I8G6"/>
<accession>A0A8J5I8G6</accession>
<keyword evidence="3 6" id="KW-0812">Transmembrane</keyword>
<protein>
    <submittedName>
        <fullName evidence="7">Uncharacterized protein</fullName>
    </submittedName>
</protein>
<dbReference type="OrthoDB" id="679959at2759"/>
<organism evidence="7 8">
    <name type="scientific">Zingiber officinale</name>
    <name type="common">Ginger</name>
    <name type="synonym">Amomum zingiber</name>
    <dbReference type="NCBI Taxonomy" id="94328"/>
    <lineage>
        <taxon>Eukaryota</taxon>
        <taxon>Viridiplantae</taxon>
        <taxon>Streptophyta</taxon>
        <taxon>Embryophyta</taxon>
        <taxon>Tracheophyta</taxon>
        <taxon>Spermatophyta</taxon>
        <taxon>Magnoliopsida</taxon>
        <taxon>Liliopsida</taxon>
        <taxon>Zingiberales</taxon>
        <taxon>Zingiberaceae</taxon>
        <taxon>Zingiber</taxon>
    </lineage>
</organism>
<sequence>MPRSPFGRPTRLATPRFSCVQAISLRNTFILRTLLRFLLFAILLIASSSVKFPSFLPLSPTERQPTFHRQVANLMGAQHSTRSHNLAVADAGAGGGDGHAHLPCLAELMSYEEACRLDPELETFDSTLQHRTGRAISTLTDGIQVRSLSLDSLREITGCLLEMNQEVVKVILDCKRDVWKNTELFDLVEDYFQNSLQTLDFCTTLEKCLTKARDNQLILRVALQRFAEEKEDNKGDNARYSRTLKELRRFKAAGDPFTEEFFKAFRSIHHHQLQMLDKMRMRKNKLDKKLKSIKACRKVSSIIFAATLTTFVICSIVAAAIAAPPVAAAVAAVAAIPIGSMGKWLDSLLKEYQNALKGQKEVLLSMQVGTCISIRDMDSIHCLIDQLEIQMASLLSCMDFAIRDVEAMKIVMEKIGEKVEVFMKSVENLAHQADRCSTDIMRARTVLLQKIINTS</sequence>
<comment type="caution">
    <text evidence="7">The sequence shown here is derived from an EMBL/GenBank/DDBJ whole genome shotgun (WGS) entry which is preliminary data.</text>
</comment>